<dbReference type="Pfam" id="PF13538">
    <property type="entry name" value="UvrD_C_2"/>
    <property type="match status" value="1"/>
</dbReference>
<keyword evidence="2 5" id="KW-0378">Hydrolase</keyword>
<dbReference type="GO" id="GO:0043138">
    <property type="term" value="F:3'-5' DNA helicase activity"/>
    <property type="evidence" value="ECO:0007669"/>
    <property type="project" value="TreeGrafter"/>
</dbReference>
<keyword evidence="3 5" id="KW-0347">Helicase</keyword>
<dbReference type="InterPro" id="IPR048228">
    <property type="entry name" value="HelD_bacillota"/>
</dbReference>
<dbReference type="OrthoDB" id="9787585at2"/>
<dbReference type="InterPro" id="IPR014016">
    <property type="entry name" value="UvrD-like_ATP-bd"/>
</dbReference>
<evidence type="ECO:0000256" key="4">
    <source>
        <dbReference type="ARBA" id="ARBA00022840"/>
    </source>
</evidence>
<keyword evidence="1 5" id="KW-0547">Nucleotide-binding</keyword>
<dbReference type="NCBIfam" id="NF041464">
    <property type="entry name" value="HelD_BACSU"/>
    <property type="match status" value="1"/>
</dbReference>
<feature type="domain" description="UvrD-like helicase ATP-binding" evidence="6">
    <location>
        <begin position="200"/>
        <end position="592"/>
    </location>
</feature>
<reference evidence="7 8" key="1">
    <citation type="submission" date="2018-12" db="EMBL/GenBank/DDBJ databases">
        <authorList>
            <person name="Yu L."/>
        </authorList>
    </citation>
    <scope>NUCLEOTIDE SEQUENCE [LARGE SCALE GENOMIC DNA]</scope>
    <source>
        <strain evidence="7 8">S5H2222</strain>
    </source>
</reference>
<dbReference type="GO" id="GO:0005524">
    <property type="term" value="F:ATP binding"/>
    <property type="evidence" value="ECO:0007669"/>
    <property type="project" value="UniProtKB-UniRule"/>
</dbReference>
<feature type="binding site" evidence="5">
    <location>
        <begin position="221"/>
        <end position="228"/>
    </location>
    <ligand>
        <name>ATP</name>
        <dbReference type="ChEBI" id="CHEBI:30616"/>
    </ligand>
</feature>
<accession>A0A431UQU5</accession>
<protein>
    <submittedName>
        <fullName evidence="7">DNA helicase</fullName>
    </submittedName>
</protein>
<dbReference type="InterPro" id="IPR000212">
    <property type="entry name" value="DNA_helicase_UvrD/REP"/>
</dbReference>
<organism evidence="7 8">
    <name type="scientific">Lysinibacillus telephonicus</name>
    <dbReference type="NCBI Taxonomy" id="1714840"/>
    <lineage>
        <taxon>Bacteria</taxon>
        <taxon>Bacillati</taxon>
        <taxon>Bacillota</taxon>
        <taxon>Bacilli</taxon>
        <taxon>Bacillales</taxon>
        <taxon>Bacillaceae</taxon>
        <taxon>Lysinibacillus</taxon>
    </lineage>
</organism>
<dbReference type="Proteomes" id="UP000276349">
    <property type="component" value="Unassembled WGS sequence"/>
</dbReference>
<dbReference type="GO" id="GO:0000725">
    <property type="term" value="P:recombinational repair"/>
    <property type="evidence" value="ECO:0007669"/>
    <property type="project" value="TreeGrafter"/>
</dbReference>
<dbReference type="EMBL" id="RXNR01000031">
    <property type="protein sequence ID" value="RTQ92484.1"/>
    <property type="molecule type" value="Genomic_DNA"/>
</dbReference>
<evidence type="ECO:0000313" key="8">
    <source>
        <dbReference type="Proteomes" id="UP000276349"/>
    </source>
</evidence>
<dbReference type="GO" id="GO:0003677">
    <property type="term" value="F:DNA binding"/>
    <property type="evidence" value="ECO:0007669"/>
    <property type="project" value="InterPro"/>
</dbReference>
<evidence type="ECO:0000259" key="6">
    <source>
        <dbReference type="PROSITE" id="PS51198"/>
    </source>
</evidence>
<dbReference type="InterPro" id="IPR027417">
    <property type="entry name" value="P-loop_NTPase"/>
</dbReference>
<evidence type="ECO:0000256" key="5">
    <source>
        <dbReference type="PROSITE-ProRule" id="PRU00560"/>
    </source>
</evidence>
<evidence type="ECO:0000256" key="1">
    <source>
        <dbReference type="ARBA" id="ARBA00022741"/>
    </source>
</evidence>
<gene>
    <name evidence="7" type="ORF">EKG35_11790</name>
</gene>
<dbReference type="AlphaFoldDB" id="A0A431UQU5"/>
<comment type="caution">
    <text evidence="7">The sequence shown here is derived from an EMBL/GenBank/DDBJ whole genome shotgun (WGS) entry which is preliminary data.</text>
</comment>
<dbReference type="Pfam" id="PF00580">
    <property type="entry name" value="UvrD-helicase"/>
    <property type="match status" value="1"/>
</dbReference>
<dbReference type="InterPro" id="IPR027785">
    <property type="entry name" value="UvrD-like_helicase_C"/>
</dbReference>
<dbReference type="PROSITE" id="PS51198">
    <property type="entry name" value="UVRD_HELICASE_ATP_BIND"/>
    <property type="match status" value="1"/>
</dbReference>
<evidence type="ECO:0000256" key="3">
    <source>
        <dbReference type="ARBA" id="ARBA00022806"/>
    </source>
</evidence>
<dbReference type="RefSeq" id="WP_126294665.1">
    <property type="nucleotide sequence ID" value="NZ_CP155468.1"/>
</dbReference>
<dbReference type="Gene3D" id="3.40.50.300">
    <property type="entry name" value="P-loop containing nucleotide triphosphate hydrolases"/>
    <property type="match status" value="3"/>
</dbReference>
<dbReference type="GO" id="GO:0005829">
    <property type="term" value="C:cytosol"/>
    <property type="evidence" value="ECO:0007669"/>
    <property type="project" value="TreeGrafter"/>
</dbReference>
<proteinExistence type="predicted"/>
<sequence>MDEANQSYLHPDFQKEVERLQFTKQYMDEILEASQRDLRAVQEKIKESMANLEYIDSSDSYINILTNSRFFELALNQKESLEAVKKKPYFARIHFQRKGEAEELLYIGKTSLFHNETFEPIIVDWRSPVANVYYDGRLGEITYQVRDEEYSGHLFSKRQYKIEDGQLLSFQDVDLTTNDELLQDALSGKADVRLTEIVATIQKEQNEIIRAHLRQPILVQGAAGSGKTTIALHRISYFLYTMGEHFNPEQLMILAPNKLFIDYIGDVLPELGVEHICQTTYSEYVQKATGIKLKLQNPNEQLEELVEGAIDALPSFNISKIKGSLLYRDILDRYIKLHEQNLASLFDEDVYIEKYRIMRGSHLKKLFLTEFAYMPIEKRLERIKKVVQTEVKRKSKAVLSTLNARYEEMIGKALSGLRDPEKRRQTVTKFIDERDERIPKIKEQSKSAATAYMRRFEKVKIKPMYRKLVTDRLLLRELAPEWTFEEQEKFIRAHAKEQWVLEDLAALYYLHAKIKGIADQFKMRVVFIDEVQDYSLFQLAALKAGLETDMFTMVGDLAQGIHSYRSLTEWSPVLELFPRANYFTLQKSYRTTIEIMEIANKILAKMDEDLPLVEPVVRHGNNPTFIKCNEFNVERIQTIYNRIKQNGHKSIALICKTTKEATDYTKLLTNSGIDAQMLSEESELKGSSLLVVPSHLAKGLEFDAVILAAFDIPYFDTRIDRKLLYVALTRAMHELYLVGPNEDVFLLDSVLKMSENS</sequence>
<dbReference type="PANTHER" id="PTHR11070:SF17">
    <property type="entry name" value="DNA HELICASE IV"/>
    <property type="match status" value="1"/>
</dbReference>
<dbReference type="SUPFAM" id="SSF52540">
    <property type="entry name" value="P-loop containing nucleoside triphosphate hydrolases"/>
    <property type="match status" value="1"/>
</dbReference>
<keyword evidence="8" id="KW-1185">Reference proteome</keyword>
<dbReference type="PANTHER" id="PTHR11070">
    <property type="entry name" value="UVRD / RECB / PCRA DNA HELICASE FAMILY MEMBER"/>
    <property type="match status" value="1"/>
</dbReference>
<name>A0A431UQU5_9BACI</name>
<evidence type="ECO:0000256" key="2">
    <source>
        <dbReference type="ARBA" id="ARBA00022801"/>
    </source>
</evidence>
<evidence type="ECO:0000313" key="7">
    <source>
        <dbReference type="EMBL" id="RTQ92484.1"/>
    </source>
</evidence>
<dbReference type="GO" id="GO:0016787">
    <property type="term" value="F:hydrolase activity"/>
    <property type="evidence" value="ECO:0007669"/>
    <property type="project" value="UniProtKB-UniRule"/>
</dbReference>
<keyword evidence="4 5" id="KW-0067">ATP-binding</keyword>